<name>A0A9N9KCR3_9GLOM</name>
<dbReference type="EMBL" id="CAJVQA010050667">
    <property type="protein sequence ID" value="CAG8821634.1"/>
    <property type="molecule type" value="Genomic_DNA"/>
</dbReference>
<dbReference type="Proteomes" id="UP000789759">
    <property type="component" value="Unassembled WGS sequence"/>
</dbReference>
<sequence>AITKMQQTITNKINIAIKPLIFNLTTTLINQDSNNEDINISNTKIIKLITKLIEKDAYKLIKKILAYLISVWLKKGIIKIDLSTINIRILDNSHNIDKKVKHVMFIFAILNYLKNIFKPDNHHTPILYLSIENYKSLEVVLNTLIADLNSIKDSYKDQQDRQ</sequence>
<dbReference type="AlphaFoldDB" id="A0A9N9KCR3"/>
<organism evidence="1 2">
    <name type="scientific">Cetraspora pellucida</name>
    <dbReference type="NCBI Taxonomy" id="1433469"/>
    <lineage>
        <taxon>Eukaryota</taxon>
        <taxon>Fungi</taxon>
        <taxon>Fungi incertae sedis</taxon>
        <taxon>Mucoromycota</taxon>
        <taxon>Glomeromycotina</taxon>
        <taxon>Glomeromycetes</taxon>
        <taxon>Diversisporales</taxon>
        <taxon>Gigasporaceae</taxon>
        <taxon>Cetraspora</taxon>
    </lineage>
</organism>
<keyword evidence="2" id="KW-1185">Reference proteome</keyword>
<comment type="caution">
    <text evidence="1">The sequence shown here is derived from an EMBL/GenBank/DDBJ whole genome shotgun (WGS) entry which is preliminary data.</text>
</comment>
<evidence type="ECO:0000313" key="2">
    <source>
        <dbReference type="Proteomes" id="UP000789759"/>
    </source>
</evidence>
<gene>
    <name evidence="1" type="ORF">CPELLU_LOCUS19741</name>
</gene>
<accession>A0A9N9KCR3</accession>
<reference evidence="1" key="1">
    <citation type="submission" date="2021-06" db="EMBL/GenBank/DDBJ databases">
        <authorList>
            <person name="Kallberg Y."/>
            <person name="Tangrot J."/>
            <person name="Rosling A."/>
        </authorList>
    </citation>
    <scope>NUCLEOTIDE SEQUENCE</scope>
    <source>
        <strain evidence="1">FL966</strain>
    </source>
</reference>
<protein>
    <submittedName>
        <fullName evidence="1">7559_t:CDS:1</fullName>
    </submittedName>
</protein>
<feature type="non-terminal residue" evidence="1">
    <location>
        <position position="1"/>
    </location>
</feature>
<dbReference type="OrthoDB" id="2433592at2759"/>
<proteinExistence type="predicted"/>
<evidence type="ECO:0000313" key="1">
    <source>
        <dbReference type="EMBL" id="CAG8821634.1"/>
    </source>
</evidence>